<dbReference type="InterPro" id="IPR020057">
    <property type="entry name" value="Ribosomal_bL25_b-dom"/>
</dbReference>
<dbReference type="EMBL" id="LBWQ01000017">
    <property type="protein sequence ID" value="KKR13419.1"/>
    <property type="molecule type" value="Genomic_DNA"/>
</dbReference>
<dbReference type="Gene3D" id="2.40.240.10">
    <property type="entry name" value="Ribosomal Protein L25, Chain P"/>
    <property type="match status" value="1"/>
</dbReference>
<feature type="region of interest" description="Disordered" evidence="6">
    <location>
        <begin position="184"/>
        <end position="231"/>
    </location>
</feature>
<dbReference type="InterPro" id="IPR001021">
    <property type="entry name" value="Ribosomal_bL25_long"/>
</dbReference>
<dbReference type="Pfam" id="PF14693">
    <property type="entry name" value="Ribosomal_TL5_C"/>
    <property type="match status" value="1"/>
</dbReference>
<dbReference type="AlphaFoldDB" id="A0A0G0NB79"/>
<feature type="compositionally biased region" description="Basic and acidic residues" evidence="6">
    <location>
        <begin position="222"/>
        <end position="231"/>
    </location>
</feature>
<evidence type="ECO:0000313" key="9">
    <source>
        <dbReference type="EMBL" id="KKR13419.1"/>
    </source>
</evidence>
<evidence type="ECO:0000256" key="3">
    <source>
        <dbReference type="ARBA" id="ARBA00022980"/>
    </source>
</evidence>
<keyword evidence="1 5" id="KW-0699">rRNA-binding</keyword>
<dbReference type="GO" id="GO:0008097">
    <property type="term" value="F:5S rRNA binding"/>
    <property type="evidence" value="ECO:0007669"/>
    <property type="project" value="InterPro"/>
</dbReference>
<dbReference type="HAMAP" id="MF_01334">
    <property type="entry name" value="Ribosomal_bL25_CTC"/>
    <property type="match status" value="1"/>
</dbReference>
<dbReference type="InterPro" id="IPR020930">
    <property type="entry name" value="Ribosomal_uL5_bac-type"/>
</dbReference>
<evidence type="ECO:0000256" key="5">
    <source>
        <dbReference type="HAMAP-Rule" id="MF_01334"/>
    </source>
</evidence>
<dbReference type="SUPFAM" id="SSF50715">
    <property type="entry name" value="Ribosomal protein L25-like"/>
    <property type="match status" value="1"/>
</dbReference>
<dbReference type="InterPro" id="IPR020056">
    <property type="entry name" value="Rbsml_bL25/Gln-tRNA_synth_N"/>
</dbReference>
<accession>A0A0G0NB79</accession>
<organism evidence="9 10">
    <name type="scientific">Candidatus Woesebacteria bacterium GW2011_GWA1_39_21b</name>
    <dbReference type="NCBI Taxonomy" id="1618551"/>
    <lineage>
        <taxon>Bacteria</taxon>
        <taxon>Candidatus Woeseibacteriota</taxon>
    </lineage>
</organism>
<dbReference type="InterPro" id="IPR037121">
    <property type="entry name" value="Ribosomal_bL25_C"/>
</dbReference>
<dbReference type="Gene3D" id="2.170.120.20">
    <property type="entry name" value="Ribosomal protein L25, beta domain"/>
    <property type="match status" value="1"/>
</dbReference>
<dbReference type="Pfam" id="PF01386">
    <property type="entry name" value="Ribosomal_L25p"/>
    <property type="match status" value="1"/>
</dbReference>
<sequence length="231" mass="25534">MNKLILKAEKRKDLGRKVKKLRRDGILPGNLYGKKIKSEAVQLDANEFLKTYKEVGETGLLELAINGDKRNVLIHNVQLDPVTDAPLHADFMQVDLKQKVTAGVPIELVNESPAEKQGLGTVVQYIDEVEVEALPTDLPDKFEIDVSKLTEADQIISVKDLVFDSKKVEIKADDLEKIVVKVEPPRKEEEVTPPPEPEIPGEGEVVAPVEGGEAEASTAQGEEDKKQKEEV</sequence>
<keyword evidence="2 5" id="KW-0694">RNA-binding</keyword>
<comment type="subunit">
    <text evidence="5">Part of the 50S ribosomal subunit; part of the 5S rRNA/L5/L18/L25 subcomplex. Contacts the 5S rRNA. Binds to the 5S rRNA independently of L5 and L18.</text>
</comment>
<evidence type="ECO:0000313" key="10">
    <source>
        <dbReference type="Proteomes" id="UP000034690"/>
    </source>
</evidence>
<feature type="domain" description="Large ribosomal subunit protein bL25 beta" evidence="8">
    <location>
        <begin position="99"/>
        <end position="186"/>
    </location>
</feature>
<comment type="similarity">
    <text evidence="5">Belongs to the bacterial ribosomal protein bL25 family. CTC subfamily.</text>
</comment>
<dbReference type="GO" id="GO:0006412">
    <property type="term" value="P:translation"/>
    <property type="evidence" value="ECO:0007669"/>
    <property type="project" value="UniProtKB-UniRule"/>
</dbReference>
<dbReference type="PANTHER" id="PTHR33284">
    <property type="entry name" value="RIBOSOMAL PROTEIN L25/GLN-TRNA SYNTHETASE, ANTI-CODON-BINDING DOMAIN-CONTAINING PROTEIN"/>
    <property type="match status" value="1"/>
</dbReference>
<protein>
    <recommendedName>
        <fullName evidence="5">Large ribosomal subunit protein bL25</fullName>
    </recommendedName>
    <alternativeName>
        <fullName evidence="5">General stress protein CTC</fullName>
    </alternativeName>
</protein>
<evidence type="ECO:0000256" key="4">
    <source>
        <dbReference type="ARBA" id="ARBA00023274"/>
    </source>
</evidence>
<evidence type="ECO:0000259" key="7">
    <source>
        <dbReference type="Pfam" id="PF01386"/>
    </source>
</evidence>
<name>A0A0G0NB79_9BACT</name>
<dbReference type="NCBIfam" id="TIGR00731">
    <property type="entry name" value="bL25_bact_ctc"/>
    <property type="match status" value="1"/>
</dbReference>
<dbReference type="InterPro" id="IPR011035">
    <property type="entry name" value="Ribosomal_bL25/Gln-tRNA_synth"/>
</dbReference>
<gene>
    <name evidence="5" type="primary">rplY</name>
    <name evidence="5" type="synonym">ctc</name>
    <name evidence="9" type="ORF">UT40_C0017G0005</name>
</gene>
<proteinExistence type="inferred from homology"/>
<dbReference type="Proteomes" id="UP000034690">
    <property type="component" value="Unassembled WGS sequence"/>
</dbReference>
<feature type="domain" description="Large ribosomal subunit protein bL25 L25" evidence="7">
    <location>
        <begin position="6"/>
        <end position="91"/>
    </location>
</feature>
<dbReference type="PANTHER" id="PTHR33284:SF1">
    <property type="entry name" value="RIBOSOMAL PROTEIN L25_GLN-TRNA SYNTHETASE, ANTI-CODON-BINDING DOMAIN-CONTAINING PROTEIN"/>
    <property type="match status" value="1"/>
</dbReference>
<comment type="caution">
    <text evidence="9">The sequence shown here is derived from an EMBL/GenBank/DDBJ whole genome shotgun (WGS) entry which is preliminary data.</text>
</comment>
<comment type="function">
    <text evidence="5">This is one of the proteins that binds to the 5S RNA in the ribosome where it forms part of the central protuberance.</text>
</comment>
<feature type="compositionally biased region" description="Low complexity" evidence="6">
    <location>
        <begin position="200"/>
        <end position="216"/>
    </location>
</feature>
<reference evidence="9 10" key="1">
    <citation type="journal article" date="2015" name="Nature">
        <title>rRNA introns, odd ribosomes, and small enigmatic genomes across a large radiation of phyla.</title>
        <authorList>
            <person name="Brown C.T."/>
            <person name="Hug L.A."/>
            <person name="Thomas B.C."/>
            <person name="Sharon I."/>
            <person name="Castelle C.J."/>
            <person name="Singh A."/>
            <person name="Wilkins M.J."/>
            <person name="Williams K.H."/>
            <person name="Banfield J.F."/>
        </authorList>
    </citation>
    <scope>NUCLEOTIDE SEQUENCE [LARGE SCALE GENOMIC DNA]</scope>
</reference>
<evidence type="ECO:0000259" key="8">
    <source>
        <dbReference type="Pfam" id="PF14693"/>
    </source>
</evidence>
<evidence type="ECO:0000256" key="6">
    <source>
        <dbReference type="SAM" id="MobiDB-lite"/>
    </source>
</evidence>
<keyword evidence="3 5" id="KW-0689">Ribosomal protein</keyword>
<dbReference type="InterPro" id="IPR029751">
    <property type="entry name" value="Ribosomal_L25_dom"/>
</dbReference>
<evidence type="ECO:0000256" key="1">
    <source>
        <dbReference type="ARBA" id="ARBA00022730"/>
    </source>
</evidence>
<dbReference type="GO" id="GO:0022625">
    <property type="term" value="C:cytosolic large ribosomal subunit"/>
    <property type="evidence" value="ECO:0007669"/>
    <property type="project" value="TreeGrafter"/>
</dbReference>
<evidence type="ECO:0000256" key="2">
    <source>
        <dbReference type="ARBA" id="ARBA00022884"/>
    </source>
</evidence>
<dbReference type="GO" id="GO:0003735">
    <property type="term" value="F:structural constituent of ribosome"/>
    <property type="evidence" value="ECO:0007669"/>
    <property type="project" value="InterPro"/>
</dbReference>
<keyword evidence="4 5" id="KW-0687">Ribonucleoprotein</keyword>
<dbReference type="CDD" id="cd00495">
    <property type="entry name" value="Ribosomal_L25_TL5_CTC"/>
    <property type="match status" value="1"/>
</dbReference>